<keyword evidence="2" id="KW-1185">Reference proteome</keyword>
<dbReference type="Proteomes" id="UP001055811">
    <property type="component" value="Linkage Group LG01"/>
</dbReference>
<gene>
    <name evidence="1" type="ORF">L2E82_05196</name>
</gene>
<protein>
    <submittedName>
        <fullName evidence="1">Uncharacterized protein</fullName>
    </submittedName>
</protein>
<organism evidence="1 2">
    <name type="scientific">Cichorium intybus</name>
    <name type="common">Chicory</name>
    <dbReference type="NCBI Taxonomy" id="13427"/>
    <lineage>
        <taxon>Eukaryota</taxon>
        <taxon>Viridiplantae</taxon>
        <taxon>Streptophyta</taxon>
        <taxon>Embryophyta</taxon>
        <taxon>Tracheophyta</taxon>
        <taxon>Spermatophyta</taxon>
        <taxon>Magnoliopsida</taxon>
        <taxon>eudicotyledons</taxon>
        <taxon>Gunneridae</taxon>
        <taxon>Pentapetalae</taxon>
        <taxon>asterids</taxon>
        <taxon>campanulids</taxon>
        <taxon>Asterales</taxon>
        <taxon>Asteraceae</taxon>
        <taxon>Cichorioideae</taxon>
        <taxon>Cichorieae</taxon>
        <taxon>Cichoriinae</taxon>
        <taxon>Cichorium</taxon>
    </lineage>
</organism>
<comment type="caution">
    <text evidence="1">The sequence shown here is derived from an EMBL/GenBank/DDBJ whole genome shotgun (WGS) entry which is preliminary data.</text>
</comment>
<reference evidence="1 2" key="2">
    <citation type="journal article" date="2022" name="Mol. Ecol. Resour.">
        <title>The genomes of chicory, endive, great burdock and yacon provide insights into Asteraceae paleo-polyploidization history and plant inulin production.</title>
        <authorList>
            <person name="Fan W."/>
            <person name="Wang S."/>
            <person name="Wang H."/>
            <person name="Wang A."/>
            <person name="Jiang F."/>
            <person name="Liu H."/>
            <person name="Zhao H."/>
            <person name="Xu D."/>
            <person name="Zhang Y."/>
        </authorList>
    </citation>
    <scope>NUCLEOTIDE SEQUENCE [LARGE SCALE GENOMIC DNA]</scope>
    <source>
        <strain evidence="2">cv. Punajuju</strain>
        <tissue evidence="1">Leaves</tissue>
    </source>
</reference>
<evidence type="ECO:0000313" key="2">
    <source>
        <dbReference type="Proteomes" id="UP001055811"/>
    </source>
</evidence>
<reference evidence="2" key="1">
    <citation type="journal article" date="2022" name="Mol. Ecol. Resour.">
        <title>The genomes of chicory, endive, great burdock and yacon provide insights into Asteraceae palaeo-polyploidization history and plant inulin production.</title>
        <authorList>
            <person name="Fan W."/>
            <person name="Wang S."/>
            <person name="Wang H."/>
            <person name="Wang A."/>
            <person name="Jiang F."/>
            <person name="Liu H."/>
            <person name="Zhao H."/>
            <person name="Xu D."/>
            <person name="Zhang Y."/>
        </authorList>
    </citation>
    <scope>NUCLEOTIDE SEQUENCE [LARGE SCALE GENOMIC DNA]</scope>
    <source>
        <strain evidence="2">cv. Punajuju</strain>
    </source>
</reference>
<proteinExistence type="predicted"/>
<sequence>MEGEEFLNLPPGFRFSPSDEELIVHYLENKVNFRSVPASIVGEIELYKFSPWELPRKKVFGADELFFFSPRDRKYPNGSRPKRSAGSGFWKAMGKDKPIYASLGSKKIGVKKALAFFKGSPTKNIKTNWTMSEYRLLESSNRSSGLNGSMRLDDWVLCRVRQKGNKSKNKSDAEENPKILQLPIITTTAAAATPPTQELPSSYMITNTNIDIISDPRFKDFQLMASILSGHDVPHLIQTSSPKLLQSTKTRDTNSQYYENGPLYKETASFMMNDDMLTSDDSYDVLDTIHMDVVMKLIKDG</sequence>
<dbReference type="EMBL" id="CM042009">
    <property type="protein sequence ID" value="KAI3791427.1"/>
    <property type="molecule type" value="Genomic_DNA"/>
</dbReference>
<name>A0ACB9H8Z7_CICIN</name>
<evidence type="ECO:0000313" key="1">
    <source>
        <dbReference type="EMBL" id="KAI3791427.1"/>
    </source>
</evidence>
<accession>A0ACB9H8Z7</accession>